<dbReference type="EMBL" id="WHJH01000025">
    <property type="protein sequence ID" value="NHZ91114.1"/>
    <property type="molecule type" value="Genomic_DNA"/>
</dbReference>
<sequence length="96" mass="10835">MKPLQTGLALSVTAALFYSLCTFIEIVWPAQFMAFTNALFHGMDFRALQSVAPHPWRDFFSALTVIALWAFIMGAFFAALYGALDRIRLHRSLNYG</sequence>
<keyword evidence="1" id="KW-1133">Transmembrane helix</keyword>
<proteinExistence type="predicted"/>
<keyword evidence="1" id="KW-0812">Transmembrane</keyword>
<comment type="caution">
    <text evidence="2">The sequence shown here is derived from an EMBL/GenBank/DDBJ whole genome shotgun (WGS) entry which is preliminary data.</text>
</comment>
<protein>
    <submittedName>
        <fullName evidence="2">Uncharacterized protein</fullName>
    </submittedName>
</protein>
<feature type="transmembrane region" description="Helical" evidence="1">
    <location>
        <begin position="59"/>
        <end position="84"/>
    </location>
</feature>
<dbReference type="InterPro" id="IPR044020">
    <property type="entry name" value="DUF5676"/>
</dbReference>
<evidence type="ECO:0000256" key="1">
    <source>
        <dbReference type="SAM" id="Phobius"/>
    </source>
</evidence>
<dbReference type="Proteomes" id="UP000609726">
    <property type="component" value="Unassembled WGS sequence"/>
</dbReference>
<keyword evidence="3" id="KW-1185">Reference proteome</keyword>
<evidence type="ECO:0000313" key="2">
    <source>
        <dbReference type="EMBL" id="NHZ91114.1"/>
    </source>
</evidence>
<dbReference type="Pfam" id="PF18926">
    <property type="entry name" value="DUF5676"/>
    <property type="match status" value="1"/>
</dbReference>
<keyword evidence="1" id="KW-0472">Membrane</keyword>
<feature type="transmembrane region" description="Helical" evidence="1">
    <location>
        <begin position="7"/>
        <end position="28"/>
    </location>
</feature>
<evidence type="ECO:0000313" key="3">
    <source>
        <dbReference type="Proteomes" id="UP000609726"/>
    </source>
</evidence>
<organism evidence="2 3">
    <name type="scientific">Massilia mucilaginosa</name>
    <dbReference type="NCBI Taxonomy" id="2609282"/>
    <lineage>
        <taxon>Bacteria</taxon>
        <taxon>Pseudomonadati</taxon>
        <taxon>Pseudomonadota</taxon>
        <taxon>Betaproteobacteria</taxon>
        <taxon>Burkholderiales</taxon>
        <taxon>Oxalobacteraceae</taxon>
        <taxon>Telluria group</taxon>
        <taxon>Massilia</taxon>
    </lineage>
</organism>
<name>A0ABX0NWK9_9BURK</name>
<gene>
    <name evidence="2" type="ORF">F2P45_19125</name>
</gene>
<accession>A0ABX0NWK9</accession>
<reference evidence="2 3" key="1">
    <citation type="submission" date="2019-10" db="EMBL/GenBank/DDBJ databases">
        <title>Taxonomy of Antarctic Massilia spp.: description of Massilia rubra sp. nov., Massilia aquatica sp. nov., Massilia mucilaginosa sp. nov., Massilia frigida sp. nov. isolated from streams, lakes and regoliths.</title>
        <authorList>
            <person name="Holochova P."/>
            <person name="Sedlacek I."/>
            <person name="Kralova S."/>
            <person name="Maslanova I."/>
            <person name="Busse H.-J."/>
            <person name="Stankova E."/>
            <person name="Vrbovska V."/>
            <person name="Kovarovic V."/>
            <person name="Bartak M."/>
            <person name="Svec P."/>
            <person name="Pantucek R."/>
        </authorList>
    </citation>
    <scope>NUCLEOTIDE SEQUENCE [LARGE SCALE GENOMIC DNA]</scope>
    <source>
        <strain evidence="2 3">CCM 8733</strain>
    </source>
</reference>